<keyword evidence="3" id="KW-1185">Reference proteome</keyword>
<protein>
    <submittedName>
        <fullName evidence="2">Uncharacterized protein</fullName>
    </submittedName>
</protein>
<organism evidence="2 3">
    <name type="scientific">Thanatephorus cucumeris (strain AG1-IB / isolate 7/3/14)</name>
    <name type="common">Lettuce bottom rot fungus</name>
    <name type="synonym">Rhizoctonia solani</name>
    <dbReference type="NCBI Taxonomy" id="1108050"/>
    <lineage>
        <taxon>Eukaryota</taxon>
        <taxon>Fungi</taxon>
        <taxon>Dikarya</taxon>
        <taxon>Basidiomycota</taxon>
        <taxon>Agaricomycotina</taxon>
        <taxon>Agaricomycetes</taxon>
        <taxon>Cantharellales</taxon>
        <taxon>Ceratobasidiaceae</taxon>
        <taxon>Rhizoctonia</taxon>
        <taxon>Rhizoctonia solani AG-1</taxon>
    </lineage>
</organism>
<feature type="compositionally biased region" description="Polar residues" evidence="1">
    <location>
        <begin position="668"/>
        <end position="698"/>
    </location>
</feature>
<evidence type="ECO:0000256" key="1">
    <source>
        <dbReference type="SAM" id="MobiDB-lite"/>
    </source>
</evidence>
<gene>
    <name evidence="2" type="ORF">RSOLAG1IB_01902</name>
</gene>
<feature type="compositionally biased region" description="Polar residues" evidence="1">
    <location>
        <begin position="720"/>
        <end position="732"/>
    </location>
</feature>
<feature type="compositionally biased region" description="Low complexity" evidence="1">
    <location>
        <begin position="7"/>
        <end position="24"/>
    </location>
</feature>
<evidence type="ECO:0000313" key="2">
    <source>
        <dbReference type="EMBL" id="CEL55890.1"/>
    </source>
</evidence>
<feature type="compositionally biased region" description="Low complexity" evidence="1">
    <location>
        <begin position="367"/>
        <end position="379"/>
    </location>
</feature>
<feature type="region of interest" description="Disordered" evidence="1">
    <location>
        <begin position="301"/>
        <end position="402"/>
    </location>
</feature>
<evidence type="ECO:0000313" key="3">
    <source>
        <dbReference type="Proteomes" id="UP000059188"/>
    </source>
</evidence>
<feature type="region of interest" description="Disordered" evidence="1">
    <location>
        <begin position="1"/>
        <end position="60"/>
    </location>
</feature>
<dbReference type="AlphaFoldDB" id="A0A0B7FE60"/>
<accession>A0A0B7FE60</accession>
<proteinExistence type="predicted"/>
<dbReference type="OrthoDB" id="2348945at2759"/>
<reference evidence="2 3" key="1">
    <citation type="submission" date="2014-11" db="EMBL/GenBank/DDBJ databases">
        <authorList>
            <person name="Wibberg Daniel"/>
        </authorList>
    </citation>
    <scope>NUCLEOTIDE SEQUENCE [LARGE SCALE GENOMIC DNA]</scope>
    <source>
        <strain evidence="2">Rhizoctonia solani AG1-IB 7/3/14</strain>
    </source>
</reference>
<dbReference type="EMBL" id="LN679101">
    <property type="protein sequence ID" value="CEL55890.1"/>
    <property type="molecule type" value="Genomic_DNA"/>
</dbReference>
<sequence>MPGQHASHVPSSYAYMSSSQPSTSHVPTNATGYDPTSFSDNPSVNSANTARSGSSSISLGFNPSTISGFPSRSMSVQNSPSNSTSYSQHFQHYDQLNLVGNYGTHSGFNQDIAQQHGHIGQSTLIFPQSDTTRQLVGHELQNTFLNDSLAPSGTTMPSSSEPIDPMTTRTLVRTSPPVTIGSKRTRQDSFSYSESAKRARTSADGVRPPIASSVPYPGNASEMSGFSTSSQHGRAMSRPTSELSGVSSPFHPDNRGPSNLHLGPVHRFLASPGSDRPHSANSLPRSPEIHTMNGIAHVAMSSSSTGASLRPFASPQRRYSSASSHTFVPPTMASDAPNSHSPTLPGHPTPDGLSPYYTPPSSGLRPSTGTASGSSFASTLNPPSGSDALAATGSDDGSSNLSHSMGEAEMIASFPQFYERVRELCLRFNHDAANLLRATRQDILAQSFQMGTGADPMRMLNDAKAICERMMFADSSNRTRVPSSSHLESTMLHGFSSAYSTSAYPPPFHGPWSPRLSSASHPVTPSGVDEGEYFAHLQLPKGAYGLDPTIQRDVSLVHPPSSGVDVSFNNSTLRSAANVNHGTWRDEESEKLKQLAEHSRTSSKMSGQDKIDWDWVVERFGASRTRHQILIKATHLGLKPTSTHPSRIRKRLAKAEAQQAAAVAVISSTQGDGTPGSSIPSATEPANPSLSESMTSPAVDSRHYPPLIMNQSMDGRAKSGETSQTSTSNSDKLSPYEPGGPA</sequence>
<feature type="compositionally biased region" description="Polar residues" evidence="1">
    <location>
        <begin position="25"/>
        <end position="60"/>
    </location>
</feature>
<feature type="compositionally biased region" description="Polar residues" evidence="1">
    <location>
        <begin position="146"/>
        <end position="177"/>
    </location>
</feature>
<feature type="compositionally biased region" description="Polar residues" evidence="1">
    <location>
        <begin position="317"/>
        <end position="326"/>
    </location>
</feature>
<dbReference type="STRING" id="1108050.A0A0B7FE60"/>
<dbReference type="Proteomes" id="UP000059188">
    <property type="component" value="Unassembled WGS sequence"/>
</dbReference>
<feature type="compositionally biased region" description="Polar residues" evidence="1">
    <location>
        <begin position="221"/>
        <end position="247"/>
    </location>
</feature>
<feature type="region of interest" description="Disordered" evidence="1">
    <location>
        <begin position="146"/>
        <end position="288"/>
    </location>
</feature>
<feature type="region of interest" description="Disordered" evidence="1">
    <location>
        <begin position="668"/>
        <end position="742"/>
    </location>
</feature>
<name>A0A0B7FE60_THACB</name>